<keyword evidence="7 9" id="KW-1133">Transmembrane helix</keyword>
<dbReference type="InterPro" id="IPR051120">
    <property type="entry name" value="ABC_AA/LPS_Transport"/>
</dbReference>
<evidence type="ECO:0000313" key="12">
    <source>
        <dbReference type="Proteomes" id="UP000773614"/>
    </source>
</evidence>
<keyword evidence="3" id="KW-1003">Cell membrane</keyword>
<dbReference type="InterPro" id="IPR032823">
    <property type="entry name" value="BCA_ABC_TP_C"/>
</dbReference>
<organism evidence="11 12">
    <name type="scientific">Propylenella binzhouense</name>
    <dbReference type="NCBI Taxonomy" id="2555902"/>
    <lineage>
        <taxon>Bacteria</taxon>
        <taxon>Pseudomonadati</taxon>
        <taxon>Pseudomonadota</taxon>
        <taxon>Alphaproteobacteria</taxon>
        <taxon>Hyphomicrobiales</taxon>
        <taxon>Propylenellaceae</taxon>
        <taxon>Propylenella</taxon>
    </lineage>
</organism>
<proteinExistence type="predicted"/>
<feature type="domain" description="ABC transporter" evidence="10">
    <location>
        <begin position="347"/>
        <end position="579"/>
    </location>
</feature>
<keyword evidence="4 9" id="KW-0812">Transmembrane</keyword>
<evidence type="ECO:0000256" key="2">
    <source>
        <dbReference type="ARBA" id="ARBA00022448"/>
    </source>
</evidence>
<dbReference type="CDD" id="cd03219">
    <property type="entry name" value="ABC_Mj1267_LivG_branched"/>
    <property type="match status" value="1"/>
</dbReference>
<dbReference type="GO" id="GO:0005524">
    <property type="term" value="F:ATP binding"/>
    <property type="evidence" value="ECO:0007669"/>
    <property type="project" value="UniProtKB-KW"/>
</dbReference>
<dbReference type="GO" id="GO:0005304">
    <property type="term" value="F:L-valine transmembrane transporter activity"/>
    <property type="evidence" value="ECO:0007669"/>
    <property type="project" value="TreeGrafter"/>
</dbReference>
<evidence type="ECO:0000259" key="10">
    <source>
        <dbReference type="PROSITE" id="PS50893"/>
    </source>
</evidence>
<dbReference type="InterPro" id="IPR001851">
    <property type="entry name" value="ABC_transp_permease"/>
</dbReference>
<evidence type="ECO:0000256" key="8">
    <source>
        <dbReference type="ARBA" id="ARBA00023136"/>
    </source>
</evidence>
<dbReference type="InterPro" id="IPR003439">
    <property type="entry name" value="ABC_transporter-like_ATP-bd"/>
</dbReference>
<dbReference type="GO" id="GO:0042941">
    <property type="term" value="P:D-alanine transmembrane transport"/>
    <property type="evidence" value="ECO:0007669"/>
    <property type="project" value="TreeGrafter"/>
</dbReference>
<feature type="transmembrane region" description="Helical" evidence="9">
    <location>
        <begin position="109"/>
        <end position="130"/>
    </location>
</feature>
<dbReference type="InterPro" id="IPR027417">
    <property type="entry name" value="P-loop_NTPase"/>
</dbReference>
<accession>A0A964T1Z5</accession>
<dbReference type="GO" id="GO:1903805">
    <property type="term" value="P:L-valine import across plasma membrane"/>
    <property type="evidence" value="ECO:0007669"/>
    <property type="project" value="TreeGrafter"/>
</dbReference>
<dbReference type="PROSITE" id="PS50893">
    <property type="entry name" value="ABC_TRANSPORTER_2"/>
    <property type="match status" value="1"/>
</dbReference>
<dbReference type="GO" id="GO:0015192">
    <property type="term" value="F:L-phenylalanine transmembrane transporter activity"/>
    <property type="evidence" value="ECO:0007669"/>
    <property type="project" value="TreeGrafter"/>
</dbReference>
<dbReference type="Gene3D" id="3.40.50.300">
    <property type="entry name" value="P-loop containing nucleotide triphosphate hydrolases"/>
    <property type="match status" value="1"/>
</dbReference>
<dbReference type="SMART" id="SM00382">
    <property type="entry name" value="AAA"/>
    <property type="match status" value="1"/>
</dbReference>
<sequence length="586" mass="62716">MARPLAFILIIAAAWFALSFIVENAYYALLLTIIPIWATFAISWNIFSGYSGLVSFGHAAFFGLGAYTIALTSLHLDLTPWFGLPLAAVVGAVAGAVIGYPTFRLSGLYFALAMLAYPLSLVYVFEWLGYQEVILPMRPEHRLWYMQFGSYHGYLAVALALLVLSVVLSLIIERSRFGLSLLAIKQNELAAEASGVDTFRCKMQALILSGALAATAGGLYAVVVFVLTPGSVFGVIISAQAIILSLFGGAGVVWGPLIGAATLLPLSETLHAELGSVLPGIQGLLYGVAIIFVILLAPEGIYWRVRDLLSRRKGVEQARPAEPVGAAAPAVAKDHSAPRPEPGDILLSVRGLSKTYGGLKAVDDVSFDVREGEILGIIGPNGAGKTTLFNLLNGIVRPNAGEIRFDGRDVAGLKPNRACRLGIGRTFQVVRAFQRMAVLENVAVGAYVHAENEEQAWRLAEQAVSMVGLADRKDTLASALTSKELRLMELARALASRPRLLLLDEPLAGLGSAETDELMSMVARLPAHGVTVVIIEHTIGAMAGLADRFVVLDHGRFLTQGAPGDVTRDPRVIEAYLGQRWAAKHA</sequence>
<evidence type="ECO:0000256" key="4">
    <source>
        <dbReference type="ARBA" id="ARBA00022692"/>
    </source>
</evidence>
<keyword evidence="6 11" id="KW-0067">ATP-binding</keyword>
<dbReference type="InterPro" id="IPR043428">
    <property type="entry name" value="LivM-like"/>
</dbReference>
<reference evidence="11" key="1">
    <citation type="submission" date="2019-03" db="EMBL/GenBank/DDBJ databases">
        <title>Afifella sp. nov., isolated from activated sludge.</title>
        <authorList>
            <person name="Li Q."/>
            <person name="Liu Y."/>
        </authorList>
    </citation>
    <scope>NUCLEOTIDE SEQUENCE</scope>
    <source>
        <strain evidence="11">L72</strain>
    </source>
</reference>
<dbReference type="PANTHER" id="PTHR45772">
    <property type="entry name" value="CONSERVED COMPONENT OF ABC TRANSPORTER FOR NATURAL AMINO ACIDS-RELATED"/>
    <property type="match status" value="1"/>
</dbReference>
<dbReference type="Pfam" id="PF12399">
    <property type="entry name" value="BCA_ABC_TP_C"/>
    <property type="match status" value="1"/>
</dbReference>
<keyword evidence="8 9" id="KW-0472">Membrane</keyword>
<evidence type="ECO:0000256" key="1">
    <source>
        <dbReference type="ARBA" id="ARBA00004651"/>
    </source>
</evidence>
<evidence type="ECO:0000256" key="5">
    <source>
        <dbReference type="ARBA" id="ARBA00022741"/>
    </source>
</evidence>
<dbReference type="EMBL" id="SPKJ01000007">
    <property type="protein sequence ID" value="MYZ46918.1"/>
    <property type="molecule type" value="Genomic_DNA"/>
</dbReference>
<dbReference type="CDD" id="cd06581">
    <property type="entry name" value="TM_PBP1_LivM_like"/>
    <property type="match status" value="1"/>
</dbReference>
<keyword evidence="2" id="KW-0813">Transport</keyword>
<feature type="transmembrane region" description="Helical" evidence="9">
    <location>
        <begin position="284"/>
        <end position="303"/>
    </location>
</feature>
<feature type="transmembrane region" description="Helical" evidence="9">
    <location>
        <begin position="29"/>
        <end position="47"/>
    </location>
</feature>
<keyword evidence="12" id="KW-1185">Reference proteome</keyword>
<evidence type="ECO:0000256" key="6">
    <source>
        <dbReference type="ARBA" id="ARBA00022840"/>
    </source>
</evidence>
<evidence type="ECO:0000313" key="11">
    <source>
        <dbReference type="EMBL" id="MYZ46918.1"/>
    </source>
</evidence>
<dbReference type="Pfam" id="PF00005">
    <property type="entry name" value="ABC_tran"/>
    <property type="match status" value="1"/>
</dbReference>
<feature type="transmembrane region" description="Helical" evidence="9">
    <location>
        <begin position="53"/>
        <end position="74"/>
    </location>
</feature>
<dbReference type="GO" id="GO:0015808">
    <property type="term" value="P:L-alanine transport"/>
    <property type="evidence" value="ECO:0007669"/>
    <property type="project" value="TreeGrafter"/>
</dbReference>
<dbReference type="PANTHER" id="PTHR45772:SF7">
    <property type="entry name" value="AMINO ACID ABC TRANSPORTER ATP-BINDING PROTEIN"/>
    <property type="match status" value="1"/>
</dbReference>
<comment type="subcellular location">
    <subcellularLocation>
        <location evidence="1">Cell membrane</location>
        <topology evidence="1">Multi-pass membrane protein</topology>
    </subcellularLocation>
</comment>
<protein>
    <submittedName>
        <fullName evidence="11">Branched-chain amino acid ABC transporter ATP-binding protein/permease</fullName>
    </submittedName>
</protein>
<keyword evidence="5" id="KW-0547">Nucleotide-binding</keyword>
<dbReference type="SUPFAM" id="SSF52540">
    <property type="entry name" value="P-loop containing nucleoside triphosphate hydrolases"/>
    <property type="match status" value="1"/>
</dbReference>
<feature type="transmembrane region" description="Helical" evidence="9">
    <location>
        <begin position="151"/>
        <end position="172"/>
    </location>
</feature>
<dbReference type="GO" id="GO:1903806">
    <property type="term" value="P:L-isoleucine import across plasma membrane"/>
    <property type="evidence" value="ECO:0007669"/>
    <property type="project" value="TreeGrafter"/>
</dbReference>
<dbReference type="Proteomes" id="UP000773614">
    <property type="component" value="Unassembled WGS sequence"/>
</dbReference>
<feature type="transmembrane region" description="Helical" evidence="9">
    <location>
        <begin position="81"/>
        <end position="103"/>
    </location>
</feature>
<feature type="transmembrane region" description="Helical" evidence="9">
    <location>
        <begin position="205"/>
        <end position="227"/>
    </location>
</feature>
<dbReference type="AlphaFoldDB" id="A0A964T1Z5"/>
<feature type="transmembrane region" description="Helical" evidence="9">
    <location>
        <begin position="239"/>
        <end position="264"/>
    </location>
</feature>
<dbReference type="GO" id="GO:0015188">
    <property type="term" value="F:L-isoleucine transmembrane transporter activity"/>
    <property type="evidence" value="ECO:0007669"/>
    <property type="project" value="TreeGrafter"/>
</dbReference>
<name>A0A964T1Z5_9HYPH</name>
<dbReference type="GO" id="GO:0016887">
    <property type="term" value="F:ATP hydrolysis activity"/>
    <property type="evidence" value="ECO:0007669"/>
    <property type="project" value="InterPro"/>
</dbReference>
<evidence type="ECO:0000256" key="3">
    <source>
        <dbReference type="ARBA" id="ARBA00022475"/>
    </source>
</evidence>
<feature type="transmembrane region" description="Helical" evidence="9">
    <location>
        <begin position="6"/>
        <end position="22"/>
    </location>
</feature>
<evidence type="ECO:0000256" key="9">
    <source>
        <dbReference type="SAM" id="Phobius"/>
    </source>
</evidence>
<dbReference type="InterPro" id="IPR003593">
    <property type="entry name" value="AAA+_ATPase"/>
</dbReference>
<dbReference type="OrthoDB" id="9805029at2"/>
<dbReference type="Pfam" id="PF02653">
    <property type="entry name" value="BPD_transp_2"/>
    <property type="match status" value="1"/>
</dbReference>
<comment type="caution">
    <text evidence="11">The sequence shown here is derived from an EMBL/GenBank/DDBJ whole genome shotgun (WGS) entry which is preliminary data.</text>
</comment>
<evidence type="ECO:0000256" key="7">
    <source>
        <dbReference type="ARBA" id="ARBA00022989"/>
    </source>
</evidence>
<gene>
    <name evidence="11" type="ORF">E4O86_04230</name>
</gene>
<dbReference type="GO" id="GO:0005886">
    <property type="term" value="C:plasma membrane"/>
    <property type="evidence" value="ECO:0007669"/>
    <property type="project" value="UniProtKB-SubCell"/>
</dbReference>